<sequence length="51" mass="6047">RAIAEEEATSSPPFALLMWKEVKLPNVLEVRSHLWRPFWKLQRTQLPYGEP</sequence>
<gene>
    <name evidence="1" type="ORF">HPB47_026168</name>
</gene>
<evidence type="ECO:0000313" key="1">
    <source>
        <dbReference type="EMBL" id="KAG0426742.1"/>
    </source>
</evidence>
<dbReference type="EMBL" id="JABSTQ010009691">
    <property type="protein sequence ID" value="KAG0426742.1"/>
    <property type="molecule type" value="Genomic_DNA"/>
</dbReference>
<protein>
    <submittedName>
        <fullName evidence="1">Uncharacterized protein</fullName>
    </submittedName>
</protein>
<name>A0AC60PZY2_IXOPE</name>
<accession>A0AC60PZY2</accession>
<reference evidence="1 2" key="1">
    <citation type="journal article" date="2020" name="Cell">
        <title>Large-Scale Comparative Analyses of Tick Genomes Elucidate Their Genetic Diversity and Vector Capacities.</title>
        <authorList>
            <consortium name="Tick Genome and Microbiome Consortium (TIGMIC)"/>
            <person name="Jia N."/>
            <person name="Wang J."/>
            <person name="Shi W."/>
            <person name="Du L."/>
            <person name="Sun Y."/>
            <person name="Zhan W."/>
            <person name="Jiang J.F."/>
            <person name="Wang Q."/>
            <person name="Zhang B."/>
            <person name="Ji P."/>
            <person name="Bell-Sakyi L."/>
            <person name="Cui X.M."/>
            <person name="Yuan T.T."/>
            <person name="Jiang B.G."/>
            <person name="Yang W.F."/>
            <person name="Lam T.T."/>
            <person name="Chang Q.C."/>
            <person name="Ding S.J."/>
            <person name="Wang X.J."/>
            <person name="Zhu J.G."/>
            <person name="Ruan X.D."/>
            <person name="Zhao L."/>
            <person name="Wei J.T."/>
            <person name="Ye R.Z."/>
            <person name="Que T.C."/>
            <person name="Du C.H."/>
            <person name="Zhou Y.H."/>
            <person name="Cheng J.X."/>
            <person name="Dai P.F."/>
            <person name="Guo W.B."/>
            <person name="Han X.H."/>
            <person name="Huang E.J."/>
            <person name="Li L.F."/>
            <person name="Wei W."/>
            <person name="Gao Y.C."/>
            <person name="Liu J.Z."/>
            <person name="Shao H.Z."/>
            <person name="Wang X."/>
            <person name="Wang C.C."/>
            <person name="Yang T.C."/>
            <person name="Huo Q.B."/>
            <person name="Li W."/>
            <person name="Chen H.Y."/>
            <person name="Chen S.E."/>
            <person name="Zhou L.G."/>
            <person name="Ni X.B."/>
            <person name="Tian J.H."/>
            <person name="Sheng Y."/>
            <person name="Liu T."/>
            <person name="Pan Y.S."/>
            <person name="Xia L.Y."/>
            <person name="Li J."/>
            <person name="Zhao F."/>
            <person name="Cao W.C."/>
        </authorList>
    </citation>
    <scope>NUCLEOTIDE SEQUENCE [LARGE SCALE GENOMIC DNA]</scope>
    <source>
        <strain evidence="1">Iper-2018</strain>
    </source>
</reference>
<organism evidence="1 2">
    <name type="scientific">Ixodes persulcatus</name>
    <name type="common">Taiga tick</name>
    <dbReference type="NCBI Taxonomy" id="34615"/>
    <lineage>
        <taxon>Eukaryota</taxon>
        <taxon>Metazoa</taxon>
        <taxon>Ecdysozoa</taxon>
        <taxon>Arthropoda</taxon>
        <taxon>Chelicerata</taxon>
        <taxon>Arachnida</taxon>
        <taxon>Acari</taxon>
        <taxon>Parasitiformes</taxon>
        <taxon>Ixodida</taxon>
        <taxon>Ixodoidea</taxon>
        <taxon>Ixodidae</taxon>
        <taxon>Ixodinae</taxon>
        <taxon>Ixodes</taxon>
    </lineage>
</organism>
<feature type="non-terminal residue" evidence="1">
    <location>
        <position position="1"/>
    </location>
</feature>
<proteinExistence type="predicted"/>
<keyword evidence="2" id="KW-1185">Reference proteome</keyword>
<evidence type="ECO:0000313" key="2">
    <source>
        <dbReference type="Proteomes" id="UP000805193"/>
    </source>
</evidence>
<comment type="caution">
    <text evidence="1">The sequence shown here is derived from an EMBL/GenBank/DDBJ whole genome shotgun (WGS) entry which is preliminary data.</text>
</comment>
<dbReference type="Proteomes" id="UP000805193">
    <property type="component" value="Unassembled WGS sequence"/>
</dbReference>